<feature type="binding site" evidence="9">
    <location>
        <position position="82"/>
    </location>
    <ligand>
        <name>Mg(2+)</name>
        <dbReference type="ChEBI" id="CHEBI:18420"/>
    </ligand>
</feature>
<proteinExistence type="inferred from homology"/>
<evidence type="ECO:0000256" key="6">
    <source>
        <dbReference type="ARBA" id="ARBA00047334"/>
    </source>
</evidence>
<dbReference type="InterPro" id="IPR036206">
    <property type="entry name" value="ThiamineP_synth_sf"/>
</dbReference>
<comment type="similarity">
    <text evidence="9 10">Belongs to the thiamine-phosphate synthase family.</text>
</comment>
<keyword evidence="2 9" id="KW-0808">Transferase</keyword>
<dbReference type="InterPro" id="IPR022998">
    <property type="entry name" value="ThiamineP_synth_TenI"/>
</dbReference>
<comment type="cofactor">
    <cofactor evidence="9">
        <name>Mg(2+)</name>
        <dbReference type="ChEBI" id="CHEBI:18420"/>
    </cofactor>
    <text evidence="9">Binds 1 Mg(2+) ion per subunit.</text>
</comment>
<dbReference type="EC" id="2.5.1.3" evidence="9"/>
<comment type="catalytic activity">
    <reaction evidence="8 9 10">
        <text>2-[(2R,5Z)-2-carboxy-4-methylthiazol-5(2H)-ylidene]ethyl phosphate + 4-amino-2-methyl-5-(diphosphooxymethyl)pyrimidine + 2 H(+) = thiamine phosphate + CO2 + diphosphate</text>
        <dbReference type="Rhea" id="RHEA:47844"/>
        <dbReference type="ChEBI" id="CHEBI:15378"/>
        <dbReference type="ChEBI" id="CHEBI:16526"/>
        <dbReference type="ChEBI" id="CHEBI:33019"/>
        <dbReference type="ChEBI" id="CHEBI:37575"/>
        <dbReference type="ChEBI" id="CHEBI:57841"/>
        <dbReference type="ChEBI" id="CHEBI:62899"/>
        <dbReference type="EC" id="2.5.1.3"/>
    </reaction>
</comment>
<dbReference type="InterPro" id="IPR034291">
    <property type="entry name" value="TMP_synthase"/>
</dbReference>
<comment type="caution">
    <text evidence="13">The sequence shown here is derived from an EMBL/GenBank/DDBJ whole genome shotgun (WGS) entry which is preliminary data.</text>
</comment>
<dbReference type="SUPFAM" id="SSF51391">
    <property type="entry name" value="Thiamin phosphate synthase"/>
    <property type="match status" value="1"/>
</dbReference>
<evidence type="ECO:0000313" key="14">
    <source>
        <dbReference type="Proteomes" id="UP000253998"/>
    </source>
</evidence>
<dbReference type="GO" id="GO:0009229">
    <property type="term" value="P:thiamine diphosphate biosynthetic process"/>
    <property type="evidence" value="ECO:0007669"/>
    <property type="project" value="UniProtKB-UniRule"/>
</dbReference>
<evidence type="ECO:0000313" key="13">
    <source>
        <dbReference type="EMBL" id="RDE70772.1"/>
    </source>
</evidence>
<dbReference type="FunFam" id="3.20.20.70:FF:000064">
    <property type="entry name" value="Thiamine-phosphate synthase"/>
    <property type="match status" value="1"/>
</dbReference>
<gene>
    <name evidence="9" type="primary">thiE</name>
    <name evidence="13" type="ORF">DPV83_07180</name>
</gene>
<evidence type="ECO:0000256" key="3">
    <source>
        <dbReference type="ARBA" id="ARBA00022723"/>
    </source>
</evidence>
<dbReference type="GO" id="GO:0004789">
    <property type="term" value="F:thiamine-phosphate diphosphorylase activity"/>
    <property type="evidence" value="ECO:0007669"/>
    <property type="project" value="UniProtKB-UniRule"/>
</dbReference>
<evidence type="ECO:0000256" key="2">
    <source>
        <dbReference type="ARBA" id="ARBA00022679"/>
    </source>
</evidence>
<dbReference type="NCBIfam" id="NF002904">
    <property type="entry name" value="PRK03512.1"/>
    <property type="match status" value="1"/>
</dbReference>
<evidence type="ECO:0000256" key="7">
    <source>
        <dbReference type="ARBA" id="ARBA00047851"/>
    </source>
</evidence>
<feature type="domain" description="Thiamine phosphate synthase/TenI" evidence="12">
    <location>
        <begin position="32"/>
        <end position="201"/>
    </location>
</feature>
<comment type="catalytic activity">
    <reaction evidence="7 9 10">
        <text>2-(2-carboxy-4-methylthiazol-5-yl)ethyl phosphate + 4-amino-2-methyl-5-(diphosphooxymethyl)pyrimidine + 2 H(+) = thiamine phosphate + CO2 + diphosphate</text>
        <dbReference type="Rhea" id="RHEA:47848"/>
        <dbReference type="ChEBI" id="CHEBI:15378"/>
        <dbReference type="ChEBI" id="CHEBI:16526"/>
        <dbReference type="ChEBI" id="CHEBI:33019"/>
        <dbReference type="ChEBI" id="CHEBI:37575"/>
        <dbReference type="ChEBI" id="CHEBI:57841"/>
        <dbReference type="ChEBI" id="CHEBI:62890"/>
        <dbReference type="EC" id="2.5.1.3"/>
    </reaction>
</comment>
<evidence type="ECO:0000256" key="11">
    <source>
        <dbReference type="RuleBase" id="RU004253"/>
    </source>
</evidence>
<feature type="binding site" evidence="9">
    <location>
        <position position="101"/>
    </location>
    <ligand>
        <name>Mg(2+)</name>
        <dbReference type="ChEBI" id="CHEBI:18420"/>
    </ligand>
</feature>
<dbReference type="EMBL" id="QEPM01000004">
    <property type="protein sequence ID" value="RDE70772.1"/>
    <property type="molecule type" value="Genomic_DNA"/>
</dbReference>
<feature type="binding site" evidence="9">
    <location>
        <begin position="146"/>
        <end position="148"/>
    </location>
    <ligand>
        <name>2-[(2R,5Z)-2-carboxy-4-methylthiazol-5(2H)-ylidene]ethyl phosphate</name>
        <dbReference type="ChEBI" id="CHEBI:62899"/>
    </ligand>
</feature>
<dbReference type="InterPro" id="IPR013785">
    <property type="entry name" value="Aldolase_TIM"/>
</dbReference>
<dbReference type="NCBIfam" id="TIGR00693">
    <property type="entry name" value="thiE"/>
    <property type="match status" value="1"/>
</dbReference>
<feature type="binding site" evidence="9">
    <location>
        <position position="178"/>
    </location>
    <ligand>
        <name>2-[(2R,5Z)-2-carboxy-4-methylthiazol-5(2H)-ylidene]ethyl phosphate</name>
        <dbReference type="ChEBI" id="CHEBI:62899"/>
    </ligand>
</feature>
<protein>
    <recommendedName>
        <fullName evidence="9">Thiamine-phosphate synthase</fullName>
        <shortName evidence="9">TP synthase</shortName>
        <shortName evidence="9">TPS</shortName>
        <ecNumber evidence="9">2.5.1.3</ecNumber>
    </recommendedName>
    <alternativeName>
        <fullName evidence="9">Thiamine-phosphate pyrophosphorylase</fullName>
        <shortName evidence="9">TMP pyrophosphorylase</shortName>
        <shortName evidence="9">TMP-PPase</shortName>
    </alternativeName>
</protein>
<feature type="binding site" evidence="9">
    <location>
        <position position="81"/>
    </location>
    <ligand>
        <name>4-amino-2-methyl-5-(diphosphooxymethyl)pyrimidine</name>
        <dbReference type="ChEBI" id="CHEBI:57841"/>
    </ligand>
</feature>
<keyword evidence="5 9" id="KW-0784">Thiamine biosynthesis</keyword>
<evidence type="ECO:0000259" key="12">
    <source>
        <dbReference type="Pfam" id="PF02581"/>
    </source>
</evidence>
<dbReference type="PANTHER" id="PTHR20857">
    <property type="entry name" value="THIAMINE-PHOSPHATE PYROPHOSPHORYLASE"/>
    <property type="match status" value="1"/>
</dbReference>
<dbReference type="UniPathway" id="UPA00060">
    <property type="reaction ID" value="UER00141"/>
</dbReference>
<evidence type="ECO:0000256" key="9">
    <source>
        <dbReference type="HAMAP-Rule" id="MF_00097"/>
    </source>
</evidence>
<comment type="function">
    <text evidence="9">Condenses 4-methyl-5-(beta-hydroxyethyl)thiazole monophosphate (THZ-P) and 2-methyl-4-amino-5-hydroxymethyl pyrimidine pyrophosphate (HMP-PP) to form thiamine monophosphate (TMP).</text>
</comment>
<dbReference type="Pfam" id="PF02581">
    <property type="entry name" value="TMP-TENI"/>
    <property type="match status" value="1"/>
</dbReference>
<dbReference type="AlphaFoldDB" id="A0A8B2U535"/>
<dbReference type="RefSeq" id="WP_111296350.1">
    <property type="nucleotide sequence ID" value="NZ_CAUTCU010000018.1"/>
</dbReference>
<dbReference type="GO" id="GO:0000287">
    <property type="term" value="F:magnesium ion binding"/>
    <property type="evidence" value="ECO:0007669"/>
    <property type="project" value="UniProtKB-UniRule"/>
</dbReference>
<evidence type="ECO:0000256" key="5">
    <source>
        <dbReference type="ARBA" id="ARBA00022977"/>
    </source>
</evidence>
<evidence type="ECO:0000256" key="8">
    <source>
        <dbReference type="ARBA" id="ARBA00047883"/>
    </source>
</evidence>
<feature type="binding site" evidence="9">
    <location>
        <begin position="198"/>
        <end position="199"/>
    </location>
    <ligand>
        <name>2-[(2R,5Z)-2-carboxy-4-methylthiazol-5(2H)-ylidene]ethyl phosphate</name>
        <dbReference type="ChEBI" id="CHEBI:62899"/>
    </ligand>
</feature>
<accession>A0A8B2U535</accession>
<sequence length="220" mass="24230">MSEAVSHLSEIIPPKAPFAPTEFKLGLYVIVDSYEWIERLIHAGVKTLQIRIKDRTAEQAEEEIARCIALAKQYQVRLFVDDFWQLAIKYQAYGVHLGQEDLLTADLNAIQQAGLRLGVSTHNQEEVDLVLPLRPSYVALGHIFPTQTKEMPSAPQGVANLAAQVKNLGKMPTVAIGGISASHFPDILATGVGSIAVISAVTKAQDWQRAVKKLQQYFAE</sequence>
<feature type="binding site" evidence="9">
    <location>
        <position position="120"/>
    </location>
    <ligand>
        <name>4-amino-2-methyl-5-(diphosphooxymethyl)pyrimidine</name>
        <dbReference type="ChEBI" id="CHEBI:57841"/>
    </ligand>
</feature>
<keyword evidence="4 9" id="KW-0460">Magnesium</keyword>
<evidence type="ECO:0000256" key="1">
    <source>
        <dbReference type="ARBA" id="ARBA00005165"/>
    </source>
</evidence>
<dbReference type="Gene3D" id="3.20.20.70">
    <property type="entry name" value="Aldolase class I"/>
    <property type="match status" value="1"/>
</dbReference>
<feature type="binding site" evidence="9">
    <location>
        <begin position="49"/>
        <end position="53"/>
    </location>
    <ligand>
        <name>4-amino-2-methyl-5-(diphosphooxymethyl)pyrimidine</name>
        <dbReference type="ChEBI" id="CHEBI:57841"/>
    </ligand>
</feature>
<dbReference type="HAMAP" id="MF_00097">
    <property type="entry name" value="TMP_synthase"/>
    <property type="match status" value="1"/>
</dbReference>
<keyword evidence="3 9" id="KW-0479">Metal-binding</keyword>
<dbReference type="CDD" id="cd00564">
    <property type="entry name" value="TMP_TenI"/>
    <property type="match status" value="1"/>
</dbReference>
<feature type="binding site" evidence="9">
    <location>
        <position position="149"/>
    </location>
    <ligand>
        <name>4-amino-2-methyl-5-(diphosphooxymethyl)pyrimidine</name>
        <dbReference type="ChEBI" id="CHEBI:57841"/>
    </ligand>
</feature>
<comment type="pathway">
    <text evidence="1 9 11">Cofactor biosynthesis; thiamine diphosphate biosynthesis; thiamine phosphate from 4-amino-2-methyl-5-diphosphomethylpyrimidine and 4-methyl-5-(2-phosphoethyl)-thiazole: step 1/1.</text>
</comment>
<comment type="catalytic activity">
    <reaction evidence="6 9 10">
        <text>4-methyl-5-(2-phosphooxyethyl)-thiazole + 4-amino-2-methyl-5-(diphosphooxymethyl)pyrimidine + H(+) = thiamine phosphate + diphosphate</text>
        <dbReference type="Rhea" id="RHEA:22328"/>
        <dbReference type="ChEBI" id="CHEBI:15378"/>
        <dbReference type="ChEBI" id="CHEBI:33019"/>
        <dbReference type="ChEBI" id="CHEBI:37575"/>
        <dbReference type="ChEBI" id="CHEBI:57841"/>
        <dbReference type="ChEBI" id="CHEBI:58296"/>
        <dbReference type="EC" id="2.5.1.3"/>
    </reaction>
</comment>
<name>A0A8B2U535_9PAST</name>
<evidence type="ECO:0000256" key="10">
    <source>
        <dbReference type="RuleBase" id="RU003826"/>
    </source>
</evidence>
<evidence type="ECO:0000256" key="4">
    <source>
        <dbReference type="ARBA" id="ARBA00022842"/>
    </source>
</evidence>
<dbReference type="GO" id="GO:0009228">
    <property type="term" value="P:thiamine biosynthetic process"/>
    <property type="evidence" value="ECO:0007669"/>
    <property type="project" value="UniProtKB-KW"/>
</dbReference>
<organism evidence="13 14">
    <name type="scientific">Aggregatibacter segnis</name>
    <dbReference type="NCBI Taxonomy" id="739"/>
    <lineage>
        <taxon>Bacteria</taxon>
        <taxon>Pseudomonadati</taxon>
        <taxon>Pseudomonadota</taxon>
        <taxon>Gammaproteobacteria</taxon>
        <taxon>Pasteurellales</taxon>
        <taxon>Pasteurellaceae</taxon>
        <taxon>Aggregatibacter</taxon>
    </lineage>
</organism>
<dbReference type="Proteomes" id="UP000253998">
    <property type="component" value="Unassembled WGS sequence"/>
</dbReference>
<dbReference type="PANTHER" id="PTHR20857:SF15">
    <property type="entry name" value="THIAMINE-PHOSPHATE SYNTHASE"/>
    <property type="match status" value="1"/>
</dbReference>
<dbReference type="GO" id="GO:0005737">
    <property type="term" value="C:cytoplasm"/>
    <property type="evidence" value="ECO:0007669"/>
    <property type="project" value="TreeGrafter"/>
</dbReference>
<reference evidence="13 14" key="1">
    <citation type="submission" date="2018-05" db="EMBL/GenBank/DDBJ databases">
        <title>Draft Genome Sequences for a Diverse set of 7 Haemophilus Species.</title>
        <authorList>
            <person name="Nichols M."/>
            <person name="Topaz N."/>
            <person name="Wang X."/>
            <person name="Wang X."/>
            <person name="Boxrud D."/>
        </authorList>
    </citation>
    <scope>NUCLEOTIDE SEQUENCE [LARGE SCALE GENOMIC DNA]</scope>
    <source>
        <strain evidence="13 14">C2001002503</strain>
    </source>
</reference>